<dbReference type="FunFam" id="3.30.930.10:FF:000050">
    <property type="entry name" value="Bifunctional ligase/repressor BirA"/>
    <property type="match status" value="1"/>
</dbReference>
<reference evidence="9 11" key="3">
    <citation type="submission" date="2020-09" db="EMBL/GenBank/DDBJ databases">
        <title>Complete, closed and curated genome sequences of Photobacterium damselae subsp. piscicida isolates from Australia indicate localised evolution and additional plasmid-borne pathogenicity mechanisms.</title>
        <authorList>
            <person name="Baseggio L."/>
            <person name="Silayeva O."/>
            <person name="Buller N."/>
            <person name="Landos M."/>
            <person name="Engelstaedter J."/>
            <person name="Barnes A.C."/>
        </authorList>
    </citation>
    <scope>NUCLEOTIDE SEQUENCE [LARGE SCALE GENOMIC DNA]</scope>
    <source>
        <strain evidence="9 11">AS-16-0540-1</strain>
    </source>
</reference>
<reference evidence="10" key="2">
    <citation type="submission" date="2017-05" db="EMBL/GenBank/DDBJ databases">
        <title>Whole genome sequence of fish pathogenic bacteria, Photobacterium damselae subsp. piscicida, strain 91-197, isolated from hybrid striped bass (Morone sp.) in USA.</title>
        <authorList>
            <person name="Teru Y."/>
            <person name="Hikima J."/>
            <person name="Kono T."/>
            <person name="Sakai M."/>
            <person name="Takano T."/>
            <person name="Hawke J.P."/>
            <person name="Takeyama H."/>
            <person name="Aoki T."/>
        </authorList>
    </citation>
    <scope>NUCLEOTIDE SEQUENCE [LARGE SCALE GENOMIC DNA]</scope>
    <source>
        <strain evidence="10">91-197</strain>
    </source>
</reference>
<dbReference type="AlphaFoldDB" id="A0A1V1V8A3"/>
<dbReference type="GO" id="GO:0005737">
    <property type="term" value="C:cytoplasm"/>
    <property type="evidence" value="ECO:0007669"/>
    <property type="project" value="TreeGrafter"/>
</dbReference>
<dbReference type="Gene3D" id="2.30.30.100">
    <property type="match status" value="1"/>
</dbReference>
<feature type="domain" description="BPL/LPL catalytic" evidence="7">
    <location>
        <begin position="66"/>
        <end position="253"/>
    </location>
</feature>
<dbReference type="Proteomes" id="UP000516656">
    <property type="component" value="Chromosome 1"/>
</dbReference>
<dbReference type="Pfam" id="PF02237">
    <property type="entry name" value="BPL_C"/>
    <property type="match status" value="1"/>
</dbReference>
<dbReference type="CDD" id="cd00090">
    <property type="entry name" value="HTH_ARSR"/>
    <property type="match status" value="1"/>
</dbReference>
<dbReference type="PANTHER" id="PTHR12835:SF5">
    <property type="entry name" value="BIOTIN--PROTEIN LIGASE"/>
    <property type="match status" value="1"/>
</dbReference>
<keyword evidence="2 6" id="KW-0547">Nucleotide-binding</keyword>
<evidence type="ECO:0000256" key="3">
    <source>
        <dbReference type="ARBA" id="ARBA00022840"/>
    </source>
</evidence>
<dbReference type="InterPro" id="IPR008988">
    <property type="entry name" value="Transcriptional_repressor_C"/>
</dbReference>
<evidence type="ECO:0000313" key="10">
    <source>
        <dbReference type="Proteomes" id="UP000218676"/>
    </source>
</evidence>
<dbReference type="InterPro" id="IPR004143">
    <property type="entry name" value="BPL_LPL_catalytic"/>
</dbReference>
<keyword evidence="6" id="KW-0678">Repressor</keyword>
<dbReference type="EMBL" id="AP018045">
    <property type="protein sequence ID" value="BAX51616.1"/>
    <property type="molecule type" value="Genomic_DNA"/>
</dbReference>
<dbReference type="GO" id="GO:0005524">
    <property type="term" value="F:ATP binding"/>
    <property type="evidence" value="ECO:0007669"/>
    <property type="project" value="UniProtKB-UniRule"/>
</dbReference>
<dbReference type="InterPro" id="IPR045864">
    <property type="entry name" value="aa-tRNA-synth_II/BPL/LPL"/>
</dbReference>
<comment type="function">
    <text evidence="6">Acts both as a biotin--[acetyl-CoA-carboxylase] ligase and a biotin-operon repressor. In the presence of ATP, BirA activates biotin to form the BirA-biotinyl-5'-adenylate (BirA-bio-5'-AMP or holoBirA) complex. HoloBirA can either transfer the biotinyl moiety to the biotin carboxyl carrier protein (BCCP) subunit of acetyl-CoA carboxylase, or bind to the biotin operator site and inhibit transcription of the operon.</text>
</comment>
<sequence length="318" mass="34756">MKEHASKLKLISLLADGQFHSGEALGEALGISRAAISKQVKVLQSWGLDIYRIQGRGYCLAKSITLLDKGDILSHCICSNLDVIPVIDSTNQYLLDRVGQLPSGAVCLAEYQQAGRGRRGRQWLSPFGSNLYMSMYWRLDAGVAAAMGLSLVVGVAIAETLQSMGAEHIKVKWPNDIYCDDKKVAGILVEMVGQAGDAAHLIIGMGLNISMPEQQHIDQAWTNLTDCCEQTIERNQLAARLITQLTKTLQDYEHYGLAGFVERWNKVDNFIDRPVKLLLGEQVIEGIARGINDTGALLLETEAGITPYIGGEISLRGC</sequence>
<keyword evidence="3 6" id="KW-0067">ATP-binding</keyword>
<keyword evidence="1 6" id="KW-0436">Ligase</keyword>
<dbReference type="EMBL" id="CP061854">
    <property type="protein sequence ID" value="QOD56379.1"/>
    <property type="molecule type" value="Genomic_DNA"/>
</dbReference>
<evidence type="ECO:0000256" key="2">
    <source>
        <dbReference type="ARBA" id="ARBA00022741"/>
    </source>
</evidence>
<reference evidence="8" key="1">
    <citation type="journal article" date="2017" name="Genome Announc.">
        <title>Whole-Genome Sequence of Photobacterium damselae subsp. piscicida Strain 91-197, Isolated from Hybrid Striped Bass (Morone sp.) in the United States.</title>
        <authorList>
            <person name="Teru Y."/>
            <person name="Hikima J."/>
            <person name="Kono T."/>
            <person name="Sakai M."/>
            <person name="Takano T."/>
            <person name="Hawke J.P."/>
            <person name="Takeyama H."/>
            <person name="Aoki T."/>
        </authorList>
    </citation>
    <scope>NUCLEOTIDE SEQUENCE</scope>
    <source>
        <strain evidence="8">91-197</strain>
    </source>
</reference>
<dbReference type="SUPFAM" id="SSF50037">
    <property type="entry name" value="C-terminal domain of transcriptional repressors"/>
    <property type="match status" value="1"/>
</dbReference>
<protein>
    <recommendedName>
        <fullName evidence="6">Bifunctional ligase/repressor BirA</fullName>
    </recommendedName>
    <alternativeName>
        <fullName evidence="6">Biotin operon repressor</fullName>
    </alternativeName>
    <alternativeName>
        <fullName evidence="6">Biotin--[acetyl-CoA-carboxylase] ligase</fullName>
        <ecNumber evidence="6">6.3.4.15</ecNumber>
    </alternativeName>
    <alternativeName>
        <fullName evidence="6">Biotin--protein ligase</fullName>
    </alternativeName>
    <alternativeName>
        <fullName evidence="6">Biotin-[acetyl-CoA carboxylase] synthetase</fullName>
    </alternativeName>
</protein>
<feature type="binding site" evidence="6">
    <location>
        <position position="183"/>
    </location>
    <ligand>
        <name>biotin</name>
        <dbReference type="ChEBI" id="CHEBI:57586"/>
    </ligand>
</feature>
<evidence type="ECO:0000256" key="4">
    <source>
        <dbReference type="ARBA" id="ARBA00023267"/>
    </source>
</evidence>
<dbReference type="CDD" id="cd16442">
    <property type="entry name" value="BPL"/>
    <property type="match status" value="1"/>
</dbReference>
<dbReference type="RefSeq" id="WP_086366228.1">
    <property type="nucleotide sequence ID" value="NZ_AP018045.1"/>
</dbReference>
<evidence type="ECO:0000313" key="8">
    <source>
        <dbReference type="EMBL" id="BAX51616.1"/>
    </source>
</evidence>
<keyword evidence="6" id="KW-0805">Transcription regulation</keyword>
<evidence type="ECO:0000256" key="5">
    <source>
        <dbReference type="ARBA" id="ARBA00047846"/>
    </source>
</evidence>
<dbReference type="Proteomes" id="UP000218676">
    <property type="component" value="Chromosome 1"/>
</dbReference>
<gene>
    <name evidence="6 9" type="primary">birA</name>
    <name evidence="9" type="ORF">IC627_14575</name>
    <name evidence="8" type="ORF">PDPUS_1_00241</name>
</gene>
<dbReference type="InterPro" id="IPR030855">
    <property type="entry name" value="Bifunct_BirA"/>
</dbReference>
<feature type="DNA-binding region" description="H-T-H motif" evidence="6">
    <location>
        <begin position="22"/>
        <end position="41"/>
    </location>
</feature>
<feature type="binding site" evidence="6">
    <location>
        <begin position="89"/>
        <end position="91"/>
    </location>
    <ligand>
        <name>biotin</name>
        <dbReference type="ChEBI" id="CHEBI:57586"/>
    </ligand>
</feature>
<evidence type="ECO:0000313" key="11">
    <source>
        <dbReference type="Proteomes" id="UP000516656"/>
    </source>
</evidence>
<evidence type="ECO:0000256" key="6">
    <source>
        <dbReference type="HAMAP-Rule" id="MF_00978"/>
    </source>
</evidence>
<dbReference type="SUPFAM" id="SSF55681">
    <property type="entry name" value="Class II aaRS and biotin synthetases"/>
    <property type="match status" value="1"/>
</dbReference>
<name>A0A1V1V8A3_PHODP</name>
<dbReference type="GO" id="GO:0003677">
    <property type="term" value="F:DNA binding"/>
    <property type="evidence" value="ECO:0007669"/>
    <property type="project" value="UniProtKB-UniRule"/>
</dbReference>
<dbReference type="EC" id="6.3.4.15" evidence="6"/>
<dbReference type="NCBIfam" id="NF008847">
    <property type="entry name" value="PRK11886.1-2"/>
    <property type="match status" value="1"/>
</dbReference>
<comment type="similarity">
    <text evidence="6">Belongs to the biotin--protein ligase family.</text>
</comment>
<dbReference type="PROSITE" id="PS51733">
    <property type="entry name" value="BPL_LPL_CATALYTIC"/>
    <property type="match status" value="1"/>
</dbReference>
<proteinExistence type="inferred from homology"/>
<feature type="binding site" evidence="6">
    <location>
        <begin position="116"/>
        <end position="118"/>
    </location>
    <ligand>
        <name>biotin</name>
        <dbReference type="ChEBI" id="CHEBI:57586"/>
    </ligand>
</feature>
<dbReference type="InterPro" id="IPR036390">
    <property type="entry name" value="WH_DNA-bd_sf"/>
</dbReference>
<dbReference type="GO" id="GO:0006355">
    <property type="term" value="P:regulation of DNA-templated transcription"/>
    <property type="evidence" value="ECO:0007669"/>
    <property type="project" value="UniProtKB-UniRule"/>
</dbReference>
<dbReference type="InterPro" id="IPR013196">
    <property type="entry name" value="HTH_11"/>
</dbReference>
<keyword evidence="4 6" id="KW-0092">Biotin</keyword>
<dbReference type="NCBIfam" id="TIGR00121">
    <property type="entry name" value="birA_ligase"/>
    <property type="match status" value="1"/>
</dbReference>
<evidence type="ECO:0000256" key="1">
    <source>
        <dbReference type="ARBA" id="ARBA00022598"/>
    </source>
</evidence>
<dbReference type="Pfam" id="PF08279">
    <property type="entry name" value="HTH_11"/>
    <property type="match status" value="1"/>
</dbReference>
<keyword evidence="6" id="KW-0238">DNA-binding</keyword>
<feature type="binding site" evidence="6">
    <location>
        <position position="112"/>
    </location>
    <ligand>
        <name>biotin</name>
        <dbReference type="ChEBI" id="CHEBI:57586"/>
    </ligand>
</feature>
<evidence type="ECO:0000259" key="7">
    <source>
        <dbReference type="PROSITE" id="PS51733"/>
    </source>
</evidence>
<dbReference type="HAMAP" id="MF_00978">
    <property type="entry name" value="Bifunct_BirA"/>
    <property type="match status" value="1"/>
</dbReference>
<dbReference type="InterPro" id="IPR003142">
    <property type="entry name" value="BPL_C"/>
</dbReference>
<keyword evidence="6" id="KW-0804">Transcription</keyword>
<evidence type="ECO:0000313" key="9">
    <source>
        <dbReference type="EMBL" id="QOD56379.1"/>
    </source>
</evidence>
<dbReference type="InterPro" id="IPR036388">
    <property type="entry name" value="WH-like_DNA-bd_sf"/>
</dbReference>
<dbReference type="SUPFAM" id="SSF46785">
    <property type="entry name" value="Winged helix' DNA-binding domain"/>
    <property type="match status" value="1"/>
</dbReference>
<dbReference type="InterPro" id="IPR011991">
    <property type="entry name" value="ArsR-like_HTH"/>
</dbReference>
<dbReference type="Gene3D" id="3.30.930.10">
    <property type="entry name" value="Bira Bifunctional Protein, Domain 2"/>
    <property type="match status" value="1"/>
</dbReference>
<dbReference type="Gene3D" id="1.10.10.10">
    <property type="entry name" value="Winged helix-like DNA-binding domain superfamily/Winged helix DNA-binding domain"/>
    <property type="match status" value="1"/>
</dbReference>
<dbReference type="InterPro" id="IPR004408">
    <property type="entry name" value="Biotin_CoA_COase_ligase"/>
</dbReference>
<dbReference type="PANTHER" id="PTHR12835">
    <property type="entry name" value="BIOTIN PROTEIN LIGASE"/>
    <property type="match status" value="1"/>
</dbReference>
<organism evidence="9 11">
    <name type="scientific">Photobacterium damsela subsp. piscicida</name>
    <name type="common">Pasteurella piscicida</name>
    <dbReference type="NCBI Taxonomy" id="38294"/>
    <lineage>
        <taxon>Bacteria</taxon>
        <taxon>Pseudomonadati</taxon>
        <taxon>Pseudomonadota</taxon>
        <taxon>Gammaproteobacteria</taxon>
        <taxon>Vibrionales</taxon>
        <taxon>Vibrionaceae</taxon>
        <taxon>Photobacterium</taxon>
    </lineage>
</organism>
<accession>A0A1V1V8A3</accession>
<comment type="catalytic activity">
    <reaction evidence="5 6">
        <text>biotin + L-lysyl-[protein] + ATP = N(6)-biotinyl-L-lysyl-[protein] + AMP + diphosphate + H(+)</text>
        <dbReference type="Rhea" id="RHEA:11756"/>
        <dbReference type="Rhea" id="RHEA-COMP:9752"/>
        <dbReference type="Rhea" id="RHEA-COMP:10505"/>
        <dbReference type="ChEBI" id="CHEBI:15378"/>
        <dbReference type="ChEBI" id="CHEBI:29969"/>
        <dbReference type="ChEBI" id="CHEBI:30616"/>
        <dbReference type="ChEBI" id="CHEBI:33019"/>
        <dbReference type="ChEBI" id="CHEBI:57586"/>
        <dbReference type="ChEBI" id="CHEBI:83144"/>
        <dbReference type="ChEBI" id="CHEBI:456215"/>
        <dbReference type="EC" id="6.3.4.15"/>
    </reaction>
</comment>
<dbReference type="GO" id="GO:0004077">
    <property type="term" value="F:biotin--[biotin carboxyl-carrier protein] ligase activity"/>
    <property type="evidence" value="ECO:0007669"/>
    <property type="project" value="UniProtKB-UniRule"/>
</dbReference>
<dbReference type="Pfam" id="PF03099">
    <property type="entry name" value="BPL_LplA_LipB"/>
    <property type="match status" value="1"/>
</dbReference>